<name>A0ABD2WV01_9HYME</name>
<dbReference type="EMBL" id="JBJJXI010000067">
    <property type="protein sequence ID" value="KAL3396953.1"/>
    <property type="molecule type" value="Genomic_DNA"/>
</dbReference>
<sequence length="148" mass="16227">MQLQSTEEGIAEHGGEKESRSRRRRPGEGSAELSQLHTDNLHAERRPNQAKIGFINVAFKEPSATVTEVRLAGTINLHYTQSPCRVTFTNIKSKAKGINIKTREPLPDIVKQQVLVYADKAIEDAVKDILNADKSASCDAFSAAVADL</sequence>
<protein>
    <submittedName>
        <fullName evidence="2">Uncharacterized protein</fullName>
    </submittedName>
</protein>
<gene>
    <name evidence="2" type="ORF">TKK_009002</name>
</gene>
<accession>A0ABD2WV01</accession>
<dbReference type="Proteomes" id="UP001627154">
    <property type="component" value="Unassembled WGS sequence"/>
</dbReference>
<feature type="region of interest" description="Disordered" evidence="1">
    <location>
        <begin position="1"/>
        <end position="45"/>
    </location>
</feature>
<feature type="compositionally biased region" description="Basic and acidic residues" evidence="1">
    <location>
        <begin position="10"/>
        <end position="19"/>
    </location>
</feature>
<evidence type="ECO:0000313" key="2">
    <source>
        <dbReference type="EMBL" id="KAL3396953.1"/>
    </source>
</evidence>
<proteinExistence type="predicted"/>
<comment type="caution">
    <text evidence="2">The sequence shown here is derived from an EMBL/GenBank/DDBJ whole genome shotgun (WGS) entry which is preliminary data.</text>
</comment>
<evidence type="ECO:0000313" key="3">
    <source>
        <dbReference type="Proteomes" id="UP001627154"/>
    </source>
</evidence>
<keyword evidence="3" id="KW-1185">Reference proteome</keyword>
<reference evidence="2 3" key="1">
    <citation type="journal article" date="2024" name="bioRxiv">
        <title>A reference genome for Trichogramma kaykai: A tiny desert-dwelling parasitoid wasp with competing sex-ratio distorters.</title>
        <authorList>
            <person name="Culotta J."/>
            <person name="Lindsey A.R."/>
        </authorList>
    </citation>
    <scope>NUCLEOTIDE SEQUENCE [LARGE SCALE GENOMIC DNA]</scope>
    <source>
        <strain evidence="2 3">KSX58</strain>
    </source>
</reference>
<organism evidence="2 3">
    <name type="scientific">Trichogramma kaykai</name>
    <dbReference type="NCBI Taxonomy" id="54128"/>
    <lineage>
        <taxon>Eukaryota</taxon>
        <taxon>Metazoa</taxon>
        <taxon>Ecdysozoa</taxon>
        <taxon>Arthropoda</taxon>
        <taxon>Hexapoda</taxon>
        <taxon>Insecta</taxon>
        <taxon>Pterygota</taxon>
        <taxon>Neoptera</taxon>
        <taxon>Endopterygota</taxon>
        <taxon>Hymenoptera</taxon>
        <taxon>Apocrita</taxon>
        <taxon>Proctotrupomorpha</taxon>
        <taxon>Chalcidoidea</taxon>
        <taxon>Trichogrammatidae</taxon>
        <taxon>Trichogramma</taxon>
    </lineage>
</organism>
<dbReference type="AlphaFoldDB" id="A0ABD2WV01"/>
<evidence type="ECO:0000256" key="1">
    <source>
        <dbReference type="SAM" id="MobiDB-lite"/>
    </source>
</evidence>